<gene>
    <name evidence="1" type="ordered locus">B005_0354</name>
</gene>
<organism evidence="1 2">
    <name type="scientific">Nocardiopsis alba (strain ATCC BAA-2165 / BE74)</name>
    <dbReference type="NCBI Taxonomy" id="1205910"/>
    <lineage>
        <taxon>Bacteria</taxon>
        <taxon>Bacillati</taxon>
        <taxon>Actinomycetota</taxon>
        <taxon>Actinomycetes</taxon>
        <taxon>Streptosporangiales</taxon>
        <taxon>Nocardiopsidaceae</taxon>
        <taxon>Nocardiopsis</taxon>
    </lineage>
</organism>
<reference evidence="1 2" key="1">
    <citation type="journal article" date="2012" name="J. Bacteriol.">
        <title>Whole-Genome Sequence of Nocardiopsis alba Strain ATCC BAA-2165, Associated with Honeybees.</title>
        <authorList>
            <person name="Qiao J."/>
            <person name="Chen L."/>
            <person name="Li Y."/>
            <person name="Wang J."/>
            <person name="Zhang W."/>
            <person name="Chen S."/>
        </authorList>
    </citation>
    <scope>NUCLEOTIDE SEQUENCE [LARGE SCALE GENOMIC DNA]</scope>
    <source>
        <strain evidence="2">ATCC BAA-2165 / BE74</strain>
    </source>
</reference>
<proteinExistence type="predicted"/>
<dbReference type="KEGG" id="nal:B005_0354"/>
<sequence>MNDRYRTPARIALAAALAAAHEALRSTPSLGEGAHDRDRLLAAARCLVDCLRQDSGGRSAEAVCRG</sequence>
<dbReference type="Proteomes" id="UP000003779">
    <property type="component" value="Chromosome"/>
</dbReference>
<dbReference type="AlphaFoldDB" id="J7LFX3"/>
<accession>J7LFX3</accession>
<reference evidence="2" key="2">
    <citation type="submission" date="2012-08" db="EMBL/GenBank/DDBJ databases">
        <title>Whole-genome sequence of Nocardiopsis alba strain ATCC BAA-2165 associated with honeybees.</title>
        <authorList>
            <person name="Qiao J."/>
            <person name="Chen L."/>
            <person name="Li Y."/>
            <person name="Wang J."/>
            <person name="Zhang W."/>
            <person name="Chen S."/>
        </authorList>
    </citation>
    <scope>NUCLEOTIDE SEQUENCE [LARGE SCALE GENOMIC DNA]</scope>
    <source>
        <strain evidence="2">ATCC BAA-2165 / BE74</strain>
    </source>
</reference>
<protein>
    <submittedName>
        <fullName evidence="1">Uncharacterized protein</fullName>
    </submittedName>
</protein>
<dbReference type="EMBL" id="CP003788">
    <property type="protein sequence ID" value="AFR09779.1"/>
    <property type="molecule type" value="Genomic_DNA"/>
</dbReference>
<evidence type="ECO:0000313" key="1">
    <source>
        <dbReference type="EMBL" id="AFR09779.1"/>
    </source>
</evidence>
<dbReference type="PATRIC" id="fig|1205910.3.peg.331"/>
<dbReference type="HOGENOM" id="CLU_2826763_0_0_11"/>
<dbReference type="RefSeq" id="WP_014912234.1">
    <property type="nucleotide sequence ID" value="NC_018524.1"/>
</dbReference>
<evidence type="ECO:0000313" key="2">
    <source>
        <dbReference type="Proteomes" id="UP000003779"/>
    </source>
</evidence>
<name>J7LFX3_NOCAA</name>